<sequence>MEKEKSGEEESNSPCVYYEEEGEEEGEVEEEEGEWMGLTKEDWGLLIIGSRGFSYIKNQTILTEGEVSFGLYQIASGTVRVEKKVPGKKSIVVAKLSAGEIFGEMSLMMYQNKEKKEGGVMQSGSQQTNTACSNGTAAGASVIADTPDVDVYFMSGEYLLQQFEKDERLSGRFFHYLCNCLSQRLLRTINQNLQ</sequence>
<feature type="domain" description="Cyclic nucleotide-binding" evidence="2">
    <location>
        <begin position="55"/>
        <end position="115"/>
    </location>
</feature>
<dbReference type="SMART" id="SM00100">
    <property type="entry name" value="cNMP"/>
    <property type="match status" value="1"/>
</dbReference>
<organism evidence="3">
    <name type="scientific">Paramoeba aestuarina</name>
    <dbReference type="NCBI Taxonomy" id="180227"/>
    <lineage>
        <taxon>Eukaryota</taxon>
        <taxon>Amoebozoa</taxon>
        <taxon>Discosea</taxon>
        <taxon>Flabellinia</taxon>
        <taxon>Dactylopodida</taxon>
        <taxon>Paramoebidae</taxon>
        <taxon>Paramoeba</taxon>
    </lineage>
</organism>
<name>A0A7S4NJH7_9EUKA</name>
<feature type="region of interest" description="Disordered" evidence="1">
    <location>
        <begin position="1"/>
        <end position="34"/>
    </location>
</feature>
<dbReference type="GO" id="GO:0023052">
    <property type="term" value="P:signaling"/>
    <property type="evidence" value="ECO:0007669"/>
    <property type="project" value="UniProtKB-ARBA"/>
</dbReference>
<evidence type="ECO:0000259" key="2">
    <source>
        <dbReference type="PROSITE" id="PS50042"/>
    </source>
</evidence>
<dbReference type="GO" id="GO:0005829">
    <property type="term" value="C:cytosol"/>
    <property type="evidence" value="ECO:0007669"/>
    <property type="project" value="TreeGrafter"/>
</dbReference>
<dbReference type="GO" id="GO:0003700">
    <property type="term" value="F:DNA-binding transcription factor activity"/>
    <property type="evidence" value="ECO:0007669"/>
    <property type="project" value="TreeGrafter"/>
</dbReference>
<dbReference type="CDD" id="cd00038">
    <property type="entry name" value="CAP_ED"/>
    <property type="match status" value="1"/>
</dbReference>
<evidence type="ECO:0000313" key="3">
    <source>
        <dbReference type="EMBL" id="CAE2292081.1"/>
    </source>
</evidence>
<dbReference type="EMBL" id="HBKR01008529">
    <property type="protein sequence ID" value="CAE2292081.1"/>
    <property type="molecule type" value="Transcribed_RNA"/>
</dbReference>
<dbReference type="SUPFAM" id="SSF51206">
    <property type="entry name" value="cAMP-binding domain-like"/>
    <property type="match status" value="1"/>
</dbReference>
<dbReference type="PANTHER" id="PTHR24567:SF74">
    <property type="entry name" value="HTH-TYPE TRANSCRIPTIONAL REGULATOR ARCR"/>
    <property type="match status" value="1"/>
</dbReference>
<proteinExistence type="predicted"/>
<accession>A0A7S4NJH7</accession>
<dbReference type="PANTHER" id="PTHR24567">
    <property type="entry name" value="CRP FAMILY TRANSCRIPTIONAL REGULATORY PROTEIN"/>
    <property type="match status" value="1"/>
</dbReference>
<dbReference type="InterPro" id="IPR014710">
    <property type="entry name" value="RmlC-like_jellyroll"/>
</dbReference>
<gene>
    <name evidence="3" type="ORF">NAES01612_LOCUS5660</name>
</gene>
<dbReference type="Pfam" id="PF00027">
    <property type="entry name" value="cNMP_binding"/>
    <property type="match status" value="1"/>
</dbReference>
<protein>
    <recommendedName>
        <fullName evidence="2">Cyclic nucleotide-binding domain-containing protein</fullName>
    </recommendedName>
</protein>
<dbReference type="Gene3D" id="2.60.120.10">
    <property type="entry name" value="Jelly Rolls"/>
    <property type="match status" value="1"/>
</dbReference>
<dbReference type="InterPro" id="IPR000595">
    <property type="entry name" value="cNMP-bd_dom"/>
</dbReference>
<dbReference type="InterPro" id="IPR050397">
    <property type="entry name" value="Env_Response_Regulators"/>
</dbReference>
<reference evidence="3" key="1">
    <citation type="submission" date="2021-01" db="EMBL/GenBank/DDBJ databases">
        <authorList>
            <person name="Corre E."/>
            <person name="Pelletier E."/>
            <person name="Niang G."/>
            <person name="Scheremetjew M."/>
            <person name="Finn R."/>
            <person name="Kale V."/>
            <person name="Holt S."/>
            <person name="Cochrane G."/>
            <person name="Meng A."/>
            <person name="Brown T."/>
            <person name="Cohen L."/>
        </authorList>
    </citation>
    <scope>NUCLEOTIDE SEQUENCE</scope>
    <source>
        <strain evidence="3">SoJaBio B1-5/56/2</strain>
    </source>
</reference>
<dbReference type="GO" id="GO:0007154">
    <property type="term" value="P:cell communication"/>
    <property type="evidence" value="ECO:0007669"/>
    <property type="project" value="UniProtKB-ARBA"/>
</dbReference>
<dbReference type="PROSITE" id="PS50042">
    <property type="entry name" value="CNMP_BINDING_3"/>
    <property type="match status" value="1"/>
</dbReference>
<evidence type="ECO:0000256" key="1">
    <source>
        <dbReference type="SAM" id="MobiDB-lite"/>
    </source>
</evidence>
<dbReference type="AlphaFoldDB" id="A0A7S4NJH7"/>
<dbReference type="InterPro" id="IPR018490">
    <property type="entry name" value="cNMP-bd_dom_sf"/>
</dbReference>
<feature type="compositionally biased region" description="Acidic residues" evidence="1">
    <location>
        <begin position="18"/>
        <end position="34"/>
    </location>
</feature>